<evidence type="ECO:0000256" key="1">
    <source>
        <dbReference type="SAM" id="MobiDB-lite"/>
    </source>
</evidence>
<evidence type="ECO:0000313" key="3">
    <source>
        <dbReference type="Proteomes" id="UP000198372"/>
    </source>
</evidence>
<accession>A0A238F4S3</accession>
<dbReference type="OrthoDB" id="10412946at2759"/>
<dbReference type="AlphaFoldDB" id="A0A238F4S3"/>
<name>A0A238F4S3_9BASI</name>
<reference evidence="3" key="1">
    <citation type="submission" date="2016-09" db="EMBL/GenBank/DDBJ databases">
        <authorList>
            <person name="Jeantristanb JTB J.-T."/>
            <person name="Ricardo R."/>
        </authorList>
    </citation>
    <scope>NUCLEOTIDE SEQUENCE [LARGE SCALE GENOMIC DNA]</scope>
</reference>
<proteinExistence type="predicted"/>
<feature type="compositionally biased region" description="Basic and acidic residues" evidence="1">
    <location>
        <begin position="111"/>
        <end position="126"/>
    </location>
</feature>
<feature type="compositionally biased region" description="Low complexity" evidence="1">
    <location>
        <begin position="20"/>
        <end position="45"/>
    </location>
</feature>
<feature type="compositionally biased region" description="Low complexity" evidence="1">
    <location>
        <begin position="152"/>
        <end position="176"/>
    </location>
</feature>
<gene>
    <name evidence="2" type="ORF">BQ2448_1982</name>
</gene>
<organism evidence="2 3">
    <name type="scientific">Microbotryum intermedium</name>
    <dbReference type="NCBI Taxonomy" id="269621"/>
    <lineage>
        <taxon>Eukaryota</taxon>
        <taxon>Fungi</taxon>
        <taxon>Dikarya</taxon>
        <taxon>Basidiomycota</taxon>
        <taxon>Pucciniomycotina</taxon>
        <taxon>Microbotryomycetes</taxon>
        <taxon>Microbotryales</taxon>
        <taxon>Microbotryaceae</taxon>
        <taxon>Microbotryum</taxon>
    </lineage>
</organism>
<protein>
    <submittedName>
        <fullName evidence="2">BQ2448_1982 protein</fullName>
    </submittedName>
</protein>
<feature type="compositionally biased region" description="Polar residues" evidence="1">
    <location>
        <begin position="8"/>
        <end position="19"/>
    </location>
</feature>
<sequence length="240" mass="26030">MRERPTRRSTQLPAGNVTTSSPGAAAAAAPPSRPLASSSSSSPSPRTRTKRKPLFQLRAQGSAKMTKVTKPFIHYKQYSDAFYMLWHSPRASAASQLEDDERAKSSLTSRLSKDGHHPGTKRDATRQHGSTLPRSPPPLRLAHIKQNHCGRSSSSSSSSSYSSSGSSSSSISSLSSVPTSIEGDPEEEEEEDERLDQFTNFVLGGLRAIRYEDISKRARTVASMRRKSGGLLMGVEVALQ</sequence>
<keyword evidence="3" id="KW-1185">Reference proteome</keyword>
<feature type="region of interest" description="Disordered" evidence="1">
    <location>
        <begin position="91"/>
        <end position="194"/>
    </location>
</feature>
<dbReference type="Proteomes" id="UP000198372">
    <property type="component" value="Unassembled WGS sequence"/>
</dbReference>
<dbReference type="EMBL" id="FMSP01000004">
    <property type="protein sequence ID" value="SCV68962.1"/>
    <property type="molecule type" value="Genomic_DNA"/>
</dbReference>
<feature type="region of interest" description="Disordered" evidence="1">
    <location>
        <begin position="1"/>
        <end position="70"/>
    </location>
</feature>
<feature type="compositionally biased region" description="Acidic residues" evidence="1">
    <location>
        <begin position="183"/>
        <end position="194"/>
    </location>
</feature>
<evidence type="ECO:0000313" key="2">
    <source>
        <dbReference type="EMBL" id="SCV68962.1"/>
    </source>
</evidence>